<dbReference type="PANTHER" id="PTHR21096:SF0">
    <property type="entry name" value="PROTEIN FAM136A"/>
    <property type="match status" value="1"/>
</dbReference>
<dbReference type="GO" id="GO:0005737">
    <property type="term" value="C:cytoplasm"/>
    <property type="evidence" value="ECO:0007669"/>
    <property type="project" value="TreeGrafter"/>
</dbReference>
<name>A0AAD3DWK5_9CHLO</name>
<reference evidence="2 3" key="1">
    <citation type="journal article" date="2021" name="Sci. Rep.">
        <title>Genome sequencing of the multicellular alga Astrephomene provides insights into convergent evolution of germ-soma differentiation.</title>
        <authorList>
            <person name="Yamashita S."/>
            <person name="Yamamoto K."/>
            <person name="Matsuzaki R."/>
            <person name="Suzuki S."/>
            <person name="Yamaguchi H."/>
            <person name="Hirooka S."/>
            <person name="Minakuchi Y."/>
            <person name="Miyagishima S."/>
            <person name="Kawachi M."/>
            <person name="Toyoda A."/>
            <person name="Nozaki H."/>
        </authorList>
    </citation>
    <scope>NUCLEOTIDE SEQUENCE [LARGE SCALE GENOMIC DNA]</scope>
    <source>
        <strain evidence="2 3">NIES-4017</strain>
    </source>
</reference>
<evidence type="ECO:0000256" key="1">
    <source>
        <dbReference type="ARBA" id="ARBA00009952"/>
    </source>
</evidence>
<accession>A0AAD3DWK5</accession>
<protein>
    <submittedName>
        <fullName evidence="2">Uncharacterized protein</fullName>
    </submittedName>
</protein>
<organism evidence="2 3">
    <name type="scientific">Astrephomene gubernaculifera</name>
    <dbReference type="NCBI Taxonomy" id="47775"/>
    <lineage>
        <taxon>Eukaryota</taxon>
        <taxon>Viridiplantae</taxon>
        <taxon>Chlorophyta</taxon>
        <taxon>core chlorophytes</taxon>
        <taxon>Chlorophyceae</taxon>
        <taxon>CS clade</taxon>
        <taxon>Chlamydomonadales</taxon>
        <taxon>Astrephomenaceae</taxon>
        <taxon>Astrephomene</taxon>
    </lineage>
</organism>
<comment type="similarity">
    <text evidence="1">Belongs to the FAM136 family.</text>
</comment>
<sequence length="162" mass="18397">LGCIFLLSRQPHNRCYCYSGTMSSMMPQSVQDVQKAVETMIEDLQKSVLVPKQKEAFLCCAKCCDNFDGPRDLESCIQRCSQPSMQSQKTIQQGLADFQERFQRAAMRCQDEVKDVLGFEPSMSDQARAQDKFNSCMEVAGKDFLQKVPKLKADLQAALRRH</sequence>
<feature type="non-terminal residue" evidence="2">
    <location>
        <position position="162"/>
    </location>
</feature>
<dbReference type="Pfam" id="PF05811">
    <property type="entry name" value="DUF842"/>
    <property type="match status" value="1"/>
</dbReference>
<evidence type="ECO:0000313" key="3">
    <source>
        <dbReference type="Proteomes" id="UP001054857"/>
    </source>
</evidence>
<gene>
    <name evidence="2" type="ORF">Agub_g9841</name>
</gene>
<evidence type="ECO:0000313" key="2">
    <source>
        <dbReference type="EMBL" id="GFR48012.1"/>
    </source>
</evidence>
<proteinExistence type="inferred from homology"/>
<keyword evidence="3" id="KW-1185">Reference proteome</keyword>
<dbReference type="PANTHER" id="PTHR21096">
    <property type="entry name" value="PROTEIN FAM136A"/>
    <property type="match status" value="1"/>
</dbReference>
<dbReference type="Proteomes" id="UP001054857">
    <property type="component" value="Unassembled WGS sequence"/>
</dbReference>
<dbReference type="EMBL" id="BMAR01000021">
    <property type="protein sequence ID" value="GFR48012.1"/>
    <property type="molecule type" value="Genomic_DNA"/>
</dbReference>
<dbReference type="AlphaFoldDB" id="A0AAD3DWK5"/>
<comment type="caution">
    <text evidence="2">The sequence shown here is derived from an EMBL/GenBank/DDBJ whole genome shotgun (WGS) entry which is preliminary data.</text>
</comment>
<dbReference type="InterPro" id="IPR008560">
    <property type="entry name" value="DUF842_euk"/>
</dbReference>